<dbReference type="SUPFAM" id="SSF49503">
    <property type="entry name" value="Cupredoxins"/>
    <property type="match status" value="1"/>
</dbReference>
<dbReference type="InterPro" id="IPR008972">
    <property type="entry name" value="Cupredoxin"/>
</dbReference>
<feature type="signal peptide" evidence="1">
    <location>
        <begin position="1"/>
        <end position="24"/>
    </location>
</feature>
<dbReference type="AlphaFoldDB" id="A0A1W9I2D9"/>
<dbReference type="EMBL" id="LWDL01000008">
    <property type="protein sequence ID" value="OQW53574.1"/>
    <property type="molecule type" value="Genomic_DNA"/>
</dbReference>
<comment type="caution">
    <text evidence="3">The sequence shown here is derived from an EMBL/GenBank/DDBJ whole genome shotgun (WGS) entry which is preliminary data.</text>
</comment>
<organism evidence="3 4">
    <name type="scientific">Candidatus Raskinella chloraquaticus</name>
    <dbReference type="NCBI Taxonomy" id="1951219"/>
    <lineage>
        <taxon>Bacteria</taxon>
        <taxon>Pseudomonadati</taxon>
        <taxon>Pseudomonadota</taxon>
        <taxon>Alphaproteobacteria</taxon>
        <taxon>Hyphomicrobiales</taxon>
        <taxon>Phreatobacteraceae</taxon>
        <taxon>Candidatus Raskinella</taxon>
    </lineage>
</organism>
<dbReference type="Gene3D" id="2.60.40.420">
    <property type="entry name" value="Cupredoxins - blue copper proteins"/>
    <property type="match status" value="1"/>
</dbReference>
<dbReference type="STRING" id="1827387.A4S15_04815"/>
<dbReference type="Proteomes" id="UP000192872">
    <property type="component" value="Unassembled WGS sequence"/>
</dbReference>
<reference evidence="3 4" key="1">
    <citation type="journal article" date="2017" name="Water Res.">
        <title>Comammox in drinking water systems.</title>
        <authorList>
            <person name="Wang Y."/>
            <person name="Ma L."/>
            <person name="Mao Y."/>
            <person name="Jiang X."/>
            <person name="Xia Y."/>
            <person name="Yu K."/>
            <person name="Li B."/>
            <person name="Zhang T."/>
        </authorList>
    </citation>
    <scope>NUCLEOTIDE SEQUENCE [LARGE SCALE GENOMIC DNA]</scope>
    <source>
        <strain evidence="3">SG_bin8</strain>
    </source>
</reference>
<dbReference type="InterPro" id="IPR028096">
    <property type="entry name" value="EfeO_Cupredoxin"/>
</dbReference>
<sequence>MTTYSAVLAVSLLVLSLVSQPALAQETVEISISNHRFQPAEVKVPAGKPLVLIVKNLDASAEEFESKVLKIEKVIAGKSEARINVRPLTPGRYKFYGEFHEATAQGVLIVE</sequence>
<evidence type="ECO:0000259" key="2">
    <source>
        <dbReference type="Pfam" id="PF13473"/>
    </source>
</evidence>
<evidence type="ECO:0000313" key="3">
    <source>
        <dbReference type="EMBL" id="OQW53574.1"/>
    </source>
</evidence>
<feature type="domain" description="EfeO-type cupredoxin-like" evidence="2">
    <location>
        <begin position="8"/>
        <end position="110"/>
    </location>
</feature>
<name>A0A1W9I2D9_9HYPH</name>
<feature type="chain" id="PRO_5012709934" description="EfeO-type cupredoxin-like domain-containing protein" evidence="1">
    <location>
        <begin position="25"/>
        <end position="111"/>
    </location>
</feature>
<keyword evidence="1" id="KW-0732">Signal</keyword>
<evidence type="ECO:0000313" key="4">
    <source>
        <dbReference type="Proteomes" id="UP000192872"/>
    </source>
</evidence>
<protein>
    <recommendedName>
        <fullName evidence="2">EfeO-type cupredoxin-like domain-containing protein</fullName>
    </recommendedName>
</protein>
<accession>A0A1W9I2D9</accession>
<dbReference type="Pfam" id="PF13473">
    <property type="entry name" value="Cupredoxin_1"/>
    <property type="match status" value="1"/>
</dbReference>
<gene>
    <name evidence="3" type="ORF">A4S15_04815</name>
</gene>
<proteinExistence type="predicted"/>
<evidence type="ECO:0000256" key="1">
    <source>
        <dbReference type="SAM" id="SignalP"/>
    </source>
</evidence>